<dbReference type="Pfam" id="PF20065">
    <property type="entry name" value="DUF6464"/>
    <property type="match status" value="1"/>
</dbReference>
<proteinExistence type="predicted"/>
<gene>
    <name evidence="1" type="ORF">VB854_27585</name>
</gene>
<reference evidence="1 2" key="1">
    <citation type="submission" date="2023-12" db="EMBL/GenBank/DDBJ databases">
        <title>Baltic Sea Cyanobacteria.</title>
        <authorList>
            <person name="Delbaje E."/>
            <person name="Fewer D.P."/>
            <person name="Shishido T.K."/>
        </authorList>
    </citation>
    <scope>NUCLEOTIDE SEQUENCE [LARGE SCALE GENOMIC DNA]</scope>
    <source>
        <strain evidence="1 2">CCNP 1315</strain>
    </source>
</reference>
<organism evidence="1 2">
    <name type="scientific">Limnoraphis robusta CCNP1315</name>
    <dbReference type="NCBI Taxonomy" id="3110306"/>
    <lineage>
        <taxon>Bacteria</taxon>
        <taxon>Bacillati</taxon>
        <taxon>Cyanobacteriota</taxon>
        <taxon>Cyanophyceae</taxon>
        <taxon>Oscillatoriophycideae</taxon>
        <taxon>Oscillatoriales</taxon>
        <taxon>Sirenicapillariaceae</taxon>
        <taxon>Limnoraphis</taxon>
    </lineage>
</organism>
<evidence type="ECO:0000313" key="2">
    <source>
        <dbReference type="Proteomes" id="UP001301728"/>
    </source>
</evidence>
<comment type="caution">
    <text evidence="1">The sequence shown here is derived from an EMBL/GenBank/DDBJ whole genome shotgun (WGS) entry which is preliminary data.</text>
</comment>
<dbReference type="Proteomes" id="UP001301728">
    <property type="component" value="Unassembled WGS sequence"/>
</dbReference>
<sequence>MSNIGMNRMRLQSYHQIKRLIEYHEQRHRILSKKIDKRTTCKYNAHSAFLLCAINPSGPCSECQDYHPK</sequence>
<name>A0ABU5U659_9CYAN</name>
<protein>
    <submittedName>
        <fullName evidence="1">DUF6464 family protein</fullName>
    </submittedName>
</protein>
<evidence type="ECO:0000313" key="1">
    <source>
        <dbReference type="EMBL" id="MEA5522698.1"/>
    </source>
</evidence>
<dbReference type="RefSeq" id="WP_072075580.1">
    <property type="nucleotide sequence ID" value="NZ_JAYGHT010000192.1"/>
</dbReference>
<dbReference type="InterPro" id="IPR045589">
    <property type="entry name" value="DUF6464"/>
</dbReference>
<dbReference type="EMBL" id="JAYGHT010000192">
    <property type="protein sequence ID" value="MEA5522698.1"/>
    <property type="molecule type" value="Genomic_DNA"/>
</dbReference>
<keyword evidence="2" id="KW-1185">Reference proteome</keyword>
<accession>A0ABU5U659</accession>